<reference evidence="8" key="1">
    <citation type="submission" date="2018-12" db="EMBL/GenBank/DDBJ databases">
        <title>Tengunoibacter tsumagoiensis gen. nov., sp. nov., Dictyobacter kobayashii sp. nov., D. alpinus sp. nov., and D. joshuensis sp. nov. and description of Dictyobacteraceae fam. nov. within the order Ktedonobacterales isolated from Tengu-no-mugimeshi.</title>
        <authorList>
            <person name="Wang C.M."/>
            <person name="Zheng Y."/>
            <person name="Sakai Y."/>
            <person name="Toyoda A."/>
            <person name="Minakuchi Y."/>
            <person name="Abe K."/>
            <person name="Yokota A."/>
            <person name="Yabe S."/>
        </authorList>
    </citation>
    <scope>NUCLEOTIDE SEQUENCE [LARGE SCALE GENOMIC DNA]</scope>
    <source>
        <strain evidence="8">Uno16</strain>
    </source>
</reference>
<dbReference type="GO" id="GO:0022857">
    <property type="term" value="F:transmembrane transporter activity"/>
    <property type="evidence" value="ECO:0007669"/>
    <property type="project" value="InterPro"/>
</dbReference>
<feature type="transmembrane region" description="Helical" evidence="6">
    <location>
        <begin position="194"/>
        <end position="212"/>
    </location>
</feature>
<organism evidence="7 8">
    <name type="scientific">Dictyobacter alpinus</name>
    <dbReference type="NCBI Taxonomy" id="2014873"/>
    <lineage>
        <taxon>Bacteria</taxon>
        <taxon>Bacillati</taxon>
        <taxon>Chloroflexota</taxon>
        <taxon>Ktedonobacteria</taxon>
        <taxon>Ktedonobacterales</taxon>
        <taxon>Dictyobacteraceae</taxon>
        <taxon>Dictyobacter</taxon>
    </lineage>
</organism>
<dbReference type="PIRSF" id="PIRSF006060">
    <property type="entry name" value="AA_transporter"/>
    <property type="match status" value="1"/>
</dbReference>
<comment type="caution">
    <text evidence="7">The sequence shown here is derived from an EMBL/GenBank/DDBJ whole genome shotgun (WGS) entry which is preliminary data.</text>
</comment>
<feature type="transmembrane region" description="Helical" evidence="6">
    <location>
        <begin position="278"/>
        <end position="304"/>
    </location>
</feature>
<name>A0A402BAQ7_9CHLR</name>
<feature type="transmembrane region" description="Helical" evidence="6">
    <location>
        <begin position="132"/>
        <end position="150"/>
    </location>
</feature>
<dbReference type="PANTHER" id="PTHR42770:SF18">
    <property type="entry name" value="ARGININE_AGMATINE ANTIPORTER"/>
    <property type="match status" value="1"/>
</dbReference>
<dbReference type="Pfam" id="PF13520">
    <property type="entry name" value="AA_permease_2"/>
    <property type="match status" value="1"/>
</dbReference>
<gene>
    <name evidence="7" type="ORF">KDA_39080</name>
</gene>
<evidence type="ECO:0000256" key="1">
    <source>
        <dbReference type="ARBA" id="ARBA00004651"/>
    </source>
</evidence>
<dbReference type="InterPro" id="IPR002293">
    <property type="entry name" value="AA/rel_permease1"/>
</dbReference>
<keyword evidence="8" id="KW-1185">Reference proteome</keyword>
<comment type="subcellular location">
    <subcellularLocation>
        <location evidence="1">Cell membrane</location>
        <topology evidence="1">Multi-pass membrane protein</topology>
    </subcellularLocation>
</comment>
<evidence type="ECO:0000256" key="6">
    <source>
        <dbReference type="SAM" id="Phobius"/>
    </source>
</evidence>
<feature type="transmembrane region" description="Helical" evidence="6">
    <location>
        <begin position="162"/>
        <end position="182"/>
    </location>
</feature>
<evidence type="ECO:0000256" key="4">
    <source>
        <dbReference type="ARBA" id="ARBA00022989"/>
    </source>
</evidence>
<feature type="transmembrane region" description="Helical" evidence="6">
    <location>
        <begin position="49"/>
        <end position="69"/>
    </location>
</feature>
<dbReference type="PANTHER" id="PTHR42770">
    <property type="entry name" value="AMINO ACID TRANSPORTER-RELATED"/>
    <property type="match status" value="1"/>
</dbReference>
<sequence length="455" mass="48754">MVAKVEQDGEVEARRPKVGLPVATALVVGNMIGSGIFLLPAALAPYGGITIFSWLLVAIGAICMALTFARLSSLIPRTGGPYAYTHEGFGDFAGFWIAWGYWNSLWISMAGIAVALVSYLRIFLPFLNQNSWLSALAAVLAIIVMALFNLQGIKQAGAVQFITMVLKLIPLVAVATIGLFWFRPAHLLPLNASGQPPFVAISAVAALIAFSFQGMEAATVPAGDIKNPGKTIARATVFGVIFVSLLYLLSSTVVLGVLPRNILLGSHAPFADAAASMWGGWAYYVVGLGACISCLGSLNGIIIVSSRIPMAAAQDNLFPRRFGQLSRNAVPAFSIIISCFLASIILVLNYSGAQALTDLFTILVLIATVNAVIPYAFCSLVELIMRARQQTPQRITPIQHITIWIGFIFALWLIYGAGPQPALWGLLLLIIGLPIYIQVQKERRPLDPQSAAQKT</sequence>
<protein>
    <submittedName>
        <fullName evidence="7">Amino acid permease</fullName>
    </submittedName>
</protein>
<keyword evidence="4 6" id="KW-1133">Transmembrane helix</keyword>
<dbReference type="GO" id="GO:0005886">
    <property type="term" value="C:plasma membrane"/>
    <property type="evidence" value="ECO:0007669"/>
    <property type="project" value="UniProtKB-SubCell"/>
</dbReference>
<feature type="transmembrane region" description="Helical" evidence="6">
    <location>
        <begin position="360"/>
        <end position="385"/>
    </location>
</feature>
<dbReference type="Gene3D" id="1.20.1740.10">
    <property type="entry name" value="Amino acid/polyamine transporter I"/>
    <property type="match status" value="1"/>
</dbReference>
<keyword evidence="5 6" id="KW-0472">Membrane</keyword>
<evidence type="ECO:0000256" key="3">
    <source>
        <dbReference type="ARBA" id="ARBA00022692"/>
    </source>
</evidence>
<evidence type="ECO:0000256" key="2">
    <source>
        <dbReference type="ARBA" id="ARBA00022475"/>
    </source>
</evidence>
<accession>A0A402BAQ7</accession>
<feature type="transmembrane region" description="Helical" evidence="6">
    <location>
        <begin position="105"/>
        <end position="126"/>
    </location>
</feature>
<dbReference type="EMBL" id="BIFT01000001">
    <property type="protein sequence ID" value="GCE28424.1"/>
    <property type="molecule type" value="Genomic_DNA"/>
</dbReference>
<dbReference type="InterPro" id="IPR050367">
    <property type="entry name" value="APC_superfamily"/>
</dbReference>
<dbReference type="AlphaFoldDB" id="A0A402BAQ7"/>
<feature type="transmembrane region" description="Helical" evidence="6">
    <location>
        <begin position="397"/>
        <end position="415"/>
    </location>
</feature>
<feature type="transmembrane region" description="Helical" evidence="6">
    <location>
        <begin position="232"/>
        <end position="258"/>
    </location>
</feature>
<proteinExistence type="predicted"/>
<feature type="transmembrane region" description="Helical" evidence="6">
    <location>
        <begin position="20"/>
        <end position="43"/>
    </location>
</feature>
<keyword evidence="2" id="KW-1003">Cell membrane</keyword>
<keyword evidence="3 6" id="KW-0812">Transmembrane</keyword>
<evidence type="ECO:0000313" key="8">
    <source>
        <dbReference type="Proteomes" id="UP000287171"/>
    </source>
</evidence>
<evidence type="ECO:0000256" key="5">
    <source>
        <dbReference type="ARBA" id="ARBA00023136"/>
    </source>
</evidence>
<feature type="transmembrane region" description="Helical" evidence="6">
    <location>
        <begin position="325"/>
        <end position="348"/>
    </location>
</feature>
<feature type="transmembrane region" description="Helical" evidence="6">
    <location>
        <begin position="421"/>
        <end position="439"/>
    </location>
</feature>
<evidence type="ECO:0000313" key="7">
    <source>
        <dbReference type="EMBL" id="GCE28424.1"/>
    </source>
</evidence>
<dbReference type="Proteomes" id="UP000287171">
    <property type="component" value="Unassembled WGS sequence"/>
</dbReference>